<name>A0A9P7HVD7_9HYPO</name>
<feature type="domain" description="Cupin type-2" evidence="4">
    <location>
        <begin position="237"/>
        <end position="296"/>
    </location>
</feature>
<dbReference type="GO" id="GO:0051213">
    <property type="term" value="F:dioxygenase activity"/>
    <property type="evidence" value="ECO:0007669"/>
    <property type="project" value="UniProtKB-KW"/>
</dbReference>
<dbReference type="InterPro" id="IPR011051">
    <property type="entry name" value="RmlC_Cupin_sf"/>
</dbReference>
<evidence type="ECO:0000256" key="3">
    <source>
        <dbReference type="SAM" id="MobiDB-lite"/>
    </source>
</evidence>
<dbReference type="Gene3D" id="2.60.120.10">
    <property type="entry name" value="Jelly Rolls"/>
    <property type="match status" value="2"/>
</dbReference>
<dbReference type="EMBL" id="JADFTT010000255">
    <property type="protein sequence ID" value="KAG5764307.1"/>
    <property type="molecule type" value="Genomic_DNA"/>
</dbReference>
<evidence type="ECO:0000256" key="1">
    <source>
        <dbReference type="ARBA" id="ARBA00022964"/>
    </source>
</evidence>
<feature type="region of interest" description="Disordered" evidence="3">
    <location>
        <begin position="1"/>
        <end position="22"/>
    </location>
</feature>
<dbReference type="AlphaFoldDB" id="A0A9P7HVD7"/>
<reference evidence="5" key="2">
    <citation type="submission" date="2020-10" db="EMBL/GenBank/DDBJ databases">
        <authorList>
            <person name="Peck L.D."/>
            <person name="Nowell R.W."/>
            <person name="Flood J."/>
            <person name="Ryan M.J."/>
            <person name="Barraclough T.G."/>
        </authorList>
    </citation>
    <scope>NUCLEOTIDE SEQUENCE</scope>
    <source>
        <strain evidence="5">IMI 127659i</strain>
    </source>
</reference>
<dbReference type="PANTHER" id="PTHR41517:SF1">
    <property type="entry name" value="CUPIN"/>
    <property type="match status" value="1"/>
</dbReference>
<comment type="caution">
    <text evidence="5">The sequence shown here is derived from an EMBL/GenBank/DDBJ whole genome shotgun (WGS) entry which is preliminary data.</text>
</comment>
<dbReference type="PANTHER" id="PTHR41517">
    <property type="entry name" value="1,2-DIOXYGENASE PROTEIN-RELATED"/>
    <property type="match status" value="1"/>
</dbReference>
<dbReference type="OrthoDB" id="2205143at2759"/>
<dbReference type="InterPro" id="IPR014710">
    <property type="entry name" value="RmlC-like_jellyroll"/>
</dbReference>
<evidence type="ECO:0000313" key="6">
    <source>
        <dbReference type="Proteomes" id="UP000750502"/>
    </source>
</evidence>
<dbReference type="CDD" id="cd06992">
    <property type="entry name" value="cupin_GDO-like_C"/>
    <property type="match status" value="1"/>
</dbReference>
<organism evidence="5 6">
    <name type="scientific">Fusarium xylarioides</name>
    <dbReference type="NCBI Taxonomy" id="221167"/>
    <lineage>
        <taxon>Eukaryota</taxon>
        <taxon>Fungi</taxon>
        <taxon>Dikarya</taxon>
        <taxon>Ascomycota</taxon>
        <taxon>Pezizomycotina</taxon>
        <taxon>Sordariomycetes</taxon>
        <taxon>Hypocreomycetidae</taxon>
        <taxon>Hypocreales</taxon>
        <taxon>Nectriaceae</taxon>
        <taxon>Fusarium</taxon>
        <taxon>Fusarium fujikuroi species complex</taxon>
    </lineage>
</organism>
<accession>A0A9P7HVD7</accession>
<reference evidence="5" key="1">
    <citation type="journal article" date="2020" name="bioRxiv">
        <title>Historical genomics reveals the evolutionary mechanisms behind multiple outbreaks of the host-specific coffee wilt pathogen Fusarium xylarioides.</title>
        <authorList>
            <person name="Peck D."/>
            <person name="Nowell R.W."/>
            <person name="Flood J."/>
            <person name="Ryan M.J."/>
            <person name="Barraclough T.G."/>
        </authorList>
    </citation>
    <scope>NUCLEOTIDE SEQUENCE</scope>
    <source>
        <strain evidence="5">IMI 127659i</strain>
    </source>
</reference>
<keyword evidence="2" id="KW-0560">Oxidoreductase</keyword>
<dbReference type="InterPro" id="IPR013096">
    <property type="entry name" value="Cupin_2"/>
</dbReference>
<dbReference type="Pfam" id="PF07883">
    <property type="entry name" value="Cupin_2"/>
    <property type="match status" value="1"/>
</dbReference>
<proteinExistence type="predicted"/>
<sequence length="327" mass="36144">MAPSAVTAPNDGQPLGNVTPAKPLNTSEELVEALKATNTAPLWAQMTRLNPPAPNPQTVPYVWSYDKIKPYLLKAGQLITEKQAERRVLMLGNPAREAPYTTDTLYAGLQLVQPKETAPAHRHTAFACSLVMSLSHLLGTGNDHGKKGADEEGGDDQPVIWLDGLDLPSFIHFPVHFVEPHTAARYPAEDFEESDIVYPWSKMQPKLDASPDEWVSEPYLKPSGAEIGRIIGALAERLNPGAKSPEIQETSSAVYHVIEGSGSTQVGDKVLRWKQGDTFCIPTWHKYQHHADDNSKVYLYRFDDKPMLRALGFYRVAGVDVETYASE</sequence>
<protein>
    <recommendedName>
        <fullName evidence="4">Cupin type-2 domain-containing protein</fullName>
    </recommendedName>
</protein>
<dbReference type="SUPFAM" id="SSF51182">
    <property type="entry name" value="RmlC-like cupins"/>
    <property type="match status" value="1"/>
</dbReference>
<evidence type="ECO:0000259" key="4">
    <source>
        <dbReference type="Pfam" id="PF07883"/>
    </source>
</evidence>
<evidence type="ECO:0000256" key="2">
    <source>
        <dbReference type="ARBA" id="ARBA00023002"/>
    </source>
</evidence>
<gene>
    <name evidence="5" type="ORF">H9Q72_007597</name>
</gene>
<dbReference type="InterPro" id="IPR047183">
    <property type="entry name" value="GDO-like"/>
</dbReference>
<dbReference type="Proteomes" id="UP000750502">
    <property type="component" value="Unassembled WGS sequence"/>
</dbReference>
<evidence type="ECO:0000313" key="5">
    <source>
        <dbReference type="EMBL" id="KAG5764307.1"/>
    </source>
</evidence>
<keyword evidence="6" id="KW-1185">Reference proteome</keyword>
<keyword evidence="1" id="KW-0223">Dioxygenase</keyword>